<dbReference type="RefSeq" id="WP_118765885.1">
    <property type="nucleotide sequence ID" value="NZ_QWKP01000105.1"/>
</dbReference>
<gene>
    <name evidence="2" type="ORF">D1825_02375</name>
</gene>
<keyword evidence="3" id="KW-1185">Reference proteome</keyword>
<protein>
    <submittedName>
        <fullName evidence="2">Antitoxin</fullName>
    </submittedName>
</protein>
<proteinExistence type="predicted"/>
<feature type="compositionally biased region" description="Basic and acidic residues" evidence="1">
    <location>
        <begin position="41"/>
        <end position="54"/>
    </location>
</feature>
<dbReference type="AlphaFoldDB" id="A0A413RQE2"/>
<accession>A0A413RQE2</accession>
<reference evidence="2 3" key="1">
    <citation type="submission" date="2018-08" db="EMBL/GenBank/DDBJ databases">
        <title>Cellulomonas rhizosphaerae sp. nov., a novel actinomycete isolated from soil.</title>
        <authorList>
            <person name="Tian Y."/>
        </authorList>
    </citation>
    <scope>NUCLEOTIDE SEQUENCE [LARGE SCALE GENOMIC DNA]</scope>
    <source>
        <strain evidence="2 3">NEAU-TCZ24</strain>
    </source>
</reference>
<comment type="caution">
    <text evidence="2">The sequence shown here is derived from an EMBL/GenBank/DDBJ whole genome shotgun (WGS) entry which is preliminary data.</text>
</comment>
<name>A0A413RQE2_9CELL</name>
<evidence type="ECO:0000256" key="1">
    <source>
        <dbReference type="SAM" id="MobiDB-lite"/>
    </source>
</evidence>
<dbReference type="Pfam" id="PF14013">
    <property type="entry name" value="MT0933_antitox"/>
    <property type="match status" value="1"/>
</dbReference>
<organism evidence="2 3">
    <name type="scientific">Cellulomonas rhizosphaerae</name>
    <dbReference type="NCBI Taxonomy" id="2293719"/>
    <lineage>
        <taxon>Bacteria</taxon>
        <taxon>Bacillati</taxon>
        <taxon>Actinomycetota</taxon>
        <taxon>Actinomycetes</taxon>
        <taxon>Micrococcales</taxon>
        <taxon>Cellulomonadaceae</taxon>
        <taxon>Cellulomonas</taxon>
    </lineage>
</organism>
<evidence type="ECO:0000313" key="2">
    <source>
        <dbReference type="EMBL" id="RHA44216.1"/>
    </source>
</evidence>
<dbReference type="InterPro" id="IPR028037">
    <property type="entry name" value="Antitoxin_Rv0909/MT0933"/>
</dbReference>
<dbReference type="EMBL" id="QWKP01000105">
    <property type="protein sequence ID" value="RHA44216.1"/>
    <property type="molecule type" value="Genomic_DNA"/>
</dbReference>
<feature type="compositionally biased region" description="Basic and acidic residues" evidence="1">
    <location>
        <begin position="1"/>
        <end position="31"/>
    </location>
</feature>
<dbReference type="Proteomes" id="UP000283374">
    <property type="component" value="Unassembled WGS sequence"/>
</dbReference>
<sequence length="60" mass="6035">MGIDDLKNKATDALDSDKGEKASDAGLDKASDAASKVTGGSHDEQITKAEDSADGKLGNA</sequence>
<evidence type="ECO:0000313" key="3">
    <source>
        <dbReference type="Proteomes" id="UP000283374"/>
    </source>
</evidence>
<feature type="region of interest" description="Disordered" evidence="1">
    <location>
        <begin position="1"/>
        <end position="60"/>
    </location>
</feature>
<dbReference type="OrthoDB" id="3267972at2"/>